<dbReference type="OrthoDB" id="47603at2"/>
<accession>A0A2V2F2U4</accession>
<dbReference type="RefSeq" id="WP_022938468.1">
    <property type="nucleotide sequence ID" value="NZ_BAABZA010000009.1"/>
</dbReference>
<dbReference type="EMBL" id="QJKH01000003">
    <property type="protein sequence ID" value="PXX80420.1"/>
    <property type="molecule type" value="Genomic_DNA"/>
</dbReference>
<keyword evidence="1" id="KW-0472">Membrane</keyword>
<evidence type="ECO:0000313" key="2">
    <source>
        <dbReference type="EMBL" id="MDY5166525.1"/>
    </source>
</evidence>
<dbReference type="AlphaFoldDB" id="A0A2V2F2U4"/>
<evidence type="ECO:0000313" key="3">
    <source>
        <dbReference type="EMBL" id="PXX80420.1"/>
    </source>
</evidence>
<reference evidence="2" key="2">
    <citation type="submission" date="2022-03" db="EMBL/GenBank/DDBJ databases">
        <title>First case of bacteraemia caused by Dielma fastidiosa in a patient hospitalised with diverticulitis.</title>
        <authorList>
            <person name="Forman-Ankjaer B."/>
            <person name="Hvid-Jensen F."/>
            <person name="Kobel C.M."/>
            <person name="Greve T."/>
        </authorList>
    </citation>
    <scope>NUCLEOTIDE SEQUENCE</scope>
    <source>
        <strain evidence="2">AUH_DF_2021</strain>
    </source>
</reference>
<proteinExistence type="predicted"/>
<dbReference type="Gene3D" id="2.60.320.10">
    <property type="entry name" value="N-utilization substance G protein NusG, insert domain"/>
    <property type="match status" value="1"/>
</dbReference>
<dbReference type="GeneID" id="94441367"/>
<dbReference type="Proteomes" id="UP000247612">
    <property type="component" value="Unassembled WGS sequence"/>
</dbReference>
<organism evidence="3 4">
    <name type="scientific">Dielma fastidiosa</name>
    <dbReference type="NCBI Taxonomy" id="1034346"/>
    <lineage>
        <taxon>Bacteria</taxon>
        <taxon>Bacillati</taxon>
        <taxon>Bacillota</taxon>
        <taxon>Erysipelotrichia</taxon>
        <taxon>Erysipelotrichales</taxon>
        <taxon>Erysipelotrichaceae</taxon>
        <taxon>Dielma</taxon>
    </lineage>
</organism>
<comment type="caution">
    <text evidence="3">The sequence shown here is derived from an EMBL/GenBank/DDBJ whole genome shotgun (WGS) entry which is preliminary data.</text>
</comment>
<dbReference type="EMBL" id="JALDAW010000002">
    <property type="protein sequence ID" value="MDY5166525.1"/>
    <property type="molecule type" value="Genomic_DNA"/>
</dbReference>
<dbReference type="Pfam" id="PF07009">
    <property type="entry name" value="NusG_II"/>
    <property type="match status" value="1"/>
</dbReference>
<evidence type="ECO:0000256" key="1">
    <source>
        <dbReference type="SAM" id="Phobius"/>
    </source>
</evidence>
<feature type="transmembrane region" description="Helical" evidence="1">
    <location>
        <begin position="6"/>
        <end position="26"/>
    </location>
</feature>
<sequence length="114" mass="12609">MSKKDLKFVGIIVAVAALIGVIMLVVKLTSKPKELGIVQHGEEVILTFDIAKDATYDFEGDYGKMTLEVKDHKFRVIDVECPNHLCEQMGWIDSESLIPIVCLPNGIMVSSAME</sequence>
<dbReference type="Proteomes" id="UP001276902">
    <property type="component" value="Unassembled WGS sequence"/>
</dbReference>
<name>A0A2V2F2U4_9FIRM</name>
<keyword evidence="1" id="KW-0812">Transmembrane</keyword>
<evidence type="ECO:0000313" key="4">
    <source>
        <dbReference type="Proteomes" id="UP000247612"/>
    </source>
</evidence>
<keyword evidence="1" id="KW-1133">Transmembrane helix</keyword>
<reference evidence="3 4" key="1">
    <citation type="submission" date="2018-05" db="EMBL/GenBank/DDBJ databases">
        <title>Genomic Encyclopedia of Type Strains, Phase IV (KMG-IV): sequencing the most valuable type-strain genomes for metagenomic binning, comparative biology and taxonomic classification.</title>
        <authorList>
            <person name="Goeker M."/>
        </authorList>
    </citation>
    <scope>NUCLEOTIDE SEQUENCE [LARGE SCALE GENOMIC DNA]</scope>
    <source>
        <strain evidence="3 4">JC118</strain>
    </source>
</reference>
<keyword evidence="4" id="KW-1185">Reference proteome</keyword>
<dbReference type="InterPro" id="IPR038690">
    <property type="entry name" value="NusG_2_sf"/>
</dbReference>
<dbReference type="CDD" id="cd09910">
    <property type="entry name" value="NGN-insert_like"/>
    <property type="match status" value="1"/>
</dbReference>
<protein>
    <submittedName>
        <fullName evidence="2">NusG domain II-containing protein</fullName>
    </submittedName>
</protein>
<gene>
    <name evidence="3" type="ORF">DES51_10311</name>
    <name evidence="2" type="ORF">MQE39_00080</name>
</gene>
<dbReference type="STRING" id="1034346.GCA_000313565_02166"/>